<comment type="similarity">
    <text evidence="2">Belongs to the bacterial solute-binding protein 5 family.</text>
</comment>
<proteinExistence type="inferred from homology"/>
<dbReference type="GO" id="GO:0030288">
    <property type="term" value="C:outer membrane-bounded periplasmic space"/>
    <property type="evidence" value="ECO:0007669"/>
    <property type="project" value="UniProtKB-ARBA"/>
</dbReference>
<evidence type="ECO:0000256" key="5">
    <source>
        <dbReference type="SAM" id="SignalP"/>
    </source>
</evidence>
<evidence type="ECO:0000256" key="4">
    <source>
        <dbReference type="ARBA" id="ARBA00022729"/>
    </source>
</evidence>
<feature type="domain" description="Solute-binding protein family 5" evidence="6">
    <location>
        <begin position="324"/>
        <end position="541"/>
    </location>
</feature>
<dbReference type="RefSeq" id="WP_092726777.1">
    <property type="nucleotide sequence ID" value="NZ_FNGW01000007.1"/>
</dbReference>
<comment type="subcellular location">
    <subcellularLocation>
        <location evidence="1">Cell envelope</location>
    </subcellularLocation>
</comment>
<keyword evidence="3" id="KW-0813">Transport</keyword>
<dbReference type="GO" id="GO:1904680">
    <property type="term" value="F:peptide transmembrane transporter activity"/>
    <property type="evidence" value="ECO:0007669"/>
    <property type="project" value="TreeGrafter"/>
</dbReference>
<dbReference type="CDD" id="cd08504">
    <property type="entry name" value="PBP2_OppA"/>
    <property type="match status" value="1"/>
</dbReference>
<evidence type="ECO:0000256" key="2">
    <source>
        <dbReference type="ARBA" id="ARBA00005695"/>
    </source>
</evidence>
<organism evidence="7 8">
    <name type="scientific">Romboutsia lituseburensis DSM 797</name>
    <dbReference type="NCBI Taxonomy" id="1121325"/>
    <lineage>
        <taxon>Bacteria</taxon>
        <taxon>Bacillati</taxon>
        <taxon>Bacillota</taxon>
        <taxon>Clostridia</taxon>
        <taxon>Peptostreptococcales</taxon>
        <taxon>Peptostreptococcaceae</taxon>
        <taxon>Romboutsia</taxon>
    </lineage>
</organism>
<feature type="chain" id="PRO_5038551437" evidence="5">
    <location>
        <begin position="23"/>
        <end position="545"/>
    </location>
</feature>
<protein>
    <submittedName>
        <fullName evidence="7">Oligopeptide transport system substrate-binding protein</fullName>
    </submittedName>
</protein>
<dbReference type="EMBL" id="FNGW01000007">
    <property type="protein sequence ID" value="SDM22904.1"/>
    <property type="molecule type" value="Genomic_DNA"/>
</dbReference>
<name>A0A1G9RI50_9FIRM</name>
<evidence type="ECO:0000313" key="8">
    <source>
        <dbReference type="Proteomes" id="UP000199068"/>
    </source>
</evidence>
<dbReference type="Proteomes" id="UP000199068">
    <property type="component" value="Unassembled WGS sequence"/>
</dbReference>
<dbReference type="GO" id="GO:0015833">
    <property type="term" value="P:peptide transport"/>
    <property type="evidence" value="ECO:0007669"/>
    <property type="project" value="TreeGrafter"/>
</dbReference>
<evidence type="ECO:0000313" key="7">
    <source>
        <dbReference type="EMBL" id="SDM22904.1"/>
    </source>
</evidence>
<sequence length="545" mass="61298">MFLKRKLTVMTTIALIGSSLLVGCSGSGNTSSGSKTATSAQVLDNENARAAIAMSIDKQSYCDVILNNGSKTMDRFTPLKLALDNGKDYADLTEGMGYSYNEEKAKEAWDKAKKEVGFDTTEMEIITYDHDLGKRTGEFIQSELSDLEGLTVKVTNLPFKQKLDRETKGKFDISFSGWGADYPDPLTFLSTMETGNQFSKQVGYDNKEYNKLIEEAKKLPTAEGYKKYAEAEKMMLEDAYLAPIYQKSVAYLEKDYVSGIVNNSWGADYTYTYADVNKPEKVLNLSTTADIPSMDISKSTDQQSFQVMNTTMEGLIRVDEKGKAQPGVAEKWEVSEDGLTWTFHLRKNSIWSDKTPVTAKDFEYSWKRTLTPETASEYSYIMNDIKGAMEVVDKGVEGVGVKAIDDYTLEVKLVRPVPYFPQLTSFQVFFPQKQAFVEKCGAKYGTAAEYQLYNGPFTLTSWKMEDQYVMSKNPTYWDASNVKLEKINTKVVKDTGAEVNLYEDGQIDRAVLSSDFVDKYKDSKELKTRETATTFMLQINGSNHK</sequence>
<dbReference type="InterPro" id="IPR000914">
    <property type="entry name" value="SBP_5_dom"/>
</dbReference>
<dbReference type="Gene3D" id="3.10.105.10">
    <property type="entry name" value="Dipeptide-binding Protein, Domain 3"/>
    <property type="match status" value="2"/>
</dbReference>
<keyword evidence="4 5" id="KW-0732">Signal</keyword>
<keyword evidence="8" id="KW-1185">Reference proteome</keyword>
<dbReference type="SUPFAM" id="SSF53850">
    <property type="entry name" value="Periplasmic binding protein-like II"/>
    <property type="match status" value="2"/>
</dbReference>
<feature type="domain" description="Solute-binding protein family 5" evidence="6">
    <location>
        <begin position="38"/>
        <end position="197"/>
    </location>
</feature>
<accession>A0A1G9RI50</accession>
<dbReference type="Gene3D" id="3.40.190.10">
    <property type="entry name" value="Periplasmic binding protein-like II"/>
    <property type="match status" value="1"/>
</dbReference>
<dbReference type="PANTHER" id="PTHR30290:SF10">
    <property type="entry name" value="PERIPLASMIC OLIGOPEPTIDE-BINDING PROTEIN-RELATED"/>
    <property type="match status" value="1"/>
</dbReference>
<dbReference type="Gene3D" id="3.90.76.10">
    <property type="entry name" value="Dipeptide-binding Protein, Domain 1"/>
    <property type="match status" value="1"/>
</dbReference>
<evidence type="ECO:0000256" key="1">
    <source>
        <dbReference type="ARBA" id="ARBA00004196"/>
    </source>
</evidence>
<feature type="signal peptide" evidence="5">
    <location>
        <begin position="1"/>
        <end position="22"/>
    </location>
</feature>
<dbReference type="PROSITE" id="PS51257">
    <property type="entry name" value="PROKAR_LIPOPROTEIN"/>
    <property type="match status" value="1"/>
</dbReference>
<dbReference type="InterPro" id="IPR039424">
    <property type="entry name" value="SBP_5"/>
</dbReference>
<dbReference type="PANTHER" id="PTHR30290">
    <property type="entry name" value="PERIPLASMIC BINDING COMPONENT OF ABC TRANSPORTER"/>
    <property type="match status" value="1"/>
</dbReference>
<dbReference type="FunFam" id="3.10.105.10:FF:000001">
    <property type="entry name" value="Oligopeptide ABC transporter, oligopeptide-binding protein"/>
    <property type="match status" value="1"/>
</dbReference>
<evidence type="ECO:0000256" key="3">
    <source>
        <dbReference type="ARBA" id="ARBA00022448"/>
    </source>
</evidence>
<gene>
    <name evidence="7" type="ORF">SAMN04515677_10712</name>
</gene>
<dbReference type="AlphaFoldDB" id="A0A1G9RI50"/>
<evidence type="ECO:0000259" key="6">
    <source>
        <dbReference type="Pfam" id="PF00496"/>
    </source>
</evidence>
<reference evidence="7 8" key="1">
    <citation type="submission" date="2016-10" db="EMBL/GenBank/DDBJ databases">
        <authorList>
            <person name="de Groot N.N."/>
        </authorList>
    </citation>
    <scope>NUCLEOTIDE SEQUENCE [LARGE SCALE GENOMIC DNA]</scope>
    <source>
        <strain evidence="7 8">DSM 797</strain>
    </source>
</reference>
<dbReference type="FunFam" id="3.90.76.10:FF:000001">
    <property type="entry name" value="Oligopeptide ABC transporter substrate-binding protein"/>
    <property type="match status" value="1"/>
</dbReference>
<dbReference type="STRING" id="1121325.SAMN04515677_10712"/>
<dbReference type="Pfam" id="PF00496">
    <property type="entry name" value="SBP_bac_5"/>
    <property type="match status" value="2"/>
</dbReference>